<dbReference type="PANTHER" id="PTHR35174">
    <property type="entry name" value="BLL7171 PROTEIN-RELATED"/>
    <property type="match status" value="1"/>
</dbReference>
<dbReference type="KEGG" id="kvr:CIB50_0001852"/>
<dbReference type="Gene3D" id="3.30.70.1060">
    <property type="entry name" value="Dimeric alpha+beta barrel"/>
    <property type="match status" value="1"/>
</dbReference>
<organism evidence="3 4">
    <name type="scientific">Kocuria varians</name>
    <name type="common">Micrococcus varians</name>
    <dbReference type="NCBI Taxonomy" id="1272"/>
    <lineage>
        <taxon>Bacteria</taxon>
        <taxon>Bacillati</taxon>
        <taxon>Actinomycetota</taxon>
        <taxon>Actinomycetes</taxon>
        <taxon>Micrococcales</taxon>
        <taxon>Micrococcaceae</taxon>
        <taxon>Kocuria</taxon>
    </lineage>
</organism>
<name>A0A7D7L0T8_KOCVA</name>
<dbReference type="SUPFAM" id="SSF54909">
    <property type="entry name" value="Dimeric alpha+beta barrel"/>
    <property type="match status" value="1"/>
</dbReference>
<protein>
    <recommendedName>
        <fullName evidence="2">YCII-related domain-containing protein</fullName>
    </recommendedName>
</protein>
<sequence>MAQFMISVFHQPDAQSSGTVYATQEEMNEAVAAVTRFNEDLQAAGQLLFAGSLTPPDLAHTVDAVGAAASTPRVSPGPFSVSAAALGGFWIIEAPNDAAALDRAAQASAACGQRVELRALEG</sequence>
<evidence type="ECO:0000256" key="1">
    <source>
        <dbReference type="ARBA" id="ARBA00007689"/>
    </source>
</evidence>
<comment type="similarity">
    <text evidence="1">Belongs to the YciI family.</text>
</comment>
<dbReference type="EMBL" id="CP059343">
    <property type="protein sequence ID" value="QMS57127.1"/>
    <property type="molecule type" value="Genomic_DNA"/>
</dbReference>
<gene>
    <name evidence="3" type="ORF">CIB50_0001852</name>
</gene>
<reference evidence="4" key="1">
    <citation type="submission" date="2017-08" db="EMBL/GenBank/DDBJ databases">
        <title>Draft Genome Sequence of Kocuria varians 80.</title>
        <authorList>
            <person name="Minaev M."/>
            <person name="Kurbakov K.A."/>
            <person name="Solodovnikova G.I."/>
            <person name="Kuznetsova O.A."/>
            <person name="Lisitsyn A.B."/>
        </authorList>
    </citation>
    <scope>NUCLEOTIDE SEQUENCE [LARGE SCALE GENOMIC DNA]</scope>
    <source>
        <strain evidence="4">80</strain>
    </source>
</reference>
<evidence type="ECO:0000259" key="2">
    <source>
        <dbReference type="Pfam" id="PF03795"/>
    </source>
</evidence>
<evidence type="ECO:0000313" key="3">
    <source>
        <dbReference type="EMBL" id="QMS57127.1"/>
    </source>
</evidence>
<dbReference type="PANTHER" id="PTHR35174:SF3">
    <property type="entry name" value="BLL7171 PROTEIN"/>
    <property type="match status" value="1"/>
</dbReference>
<proteinExistence type="inferred from homology"/>
<dbReference type="RefSeq" id="WP_055086014.1">
    <property type="nucleotide sequence ID" value="NZ_CP059343.1"/>
</dbReference>
<accession>A0A7D7L0T8</accession>
<dbReference type="InterPro" id="IPR011008">
    <property type="entry name" value="Dimeric_a/b-barrel"/>
</dbReference>
<dbReference type="AlphaFoldDB" id="A0A7D7L0T8"/>
<reference evidence="3 4" key="2">
    <citation type="submission" date="2020-07" db="EMBL/GenBank/DDBJ databases">
        <title>Genome of starter culture bacteria Kocuria salsicia reveals its technological properties and safety for usage in meat industry.</title>
        <authorList>
            <person name="Michael M."/>
            <person name="Konstantin K."/>
            <person name="Evgenii K."/>
            <person name="Galina S."/>
            <person name="Oksana K."/>
            <person name="Andrei L."/>
        </authorList>
    </citation>
    <scope>NUCLEOTIDE SEQUENCE [LARGE SCALE GENOMIC DNA]</scope>
    <source>
        <strain evidence="3 4">80</strain>
    </source>
</reference>
<dbReference type="Proteomes" id="UP000216825">
    <property type="component" value="Chromosome"/>
</dbReference>
<dbReference type="Pfam" id="PF03795">
    <property type="entry name" value="YCII"/>
    <property type="match status" value="1"/>
</dbReference>
<keyword evidence="4" id="KW-1185">Reference proteome</keyword>
<feature type="domain" description="YCII-related" evidence="2">
    <location>
        <begin position="5"/>
        <end position="108"/>
    </location>
</feature>
<evidence type="ECO:0000313" key="4">
    <source>
        <dbReference type="Proteomes" id="UP000216825"/>
    </source>
</evidence>
<dbReference type="InterPro" id="IPR005545">
    <property type="entry name" value="YCII"/>
</dbReference>